<reference evidence="2 3" key="1">
    <citation type="submission" date="2019-05" db="EMBL/GenBank/DDBJ databases">
        <title>Another draft genome of Portunus trituberculatus and its Hox gene families provides insights of decapod evolution.</title>
        <authorList>
            <person name="Jeong J.-H."/>
            <person name="Song I."/>
            <person name="Kim S."/>
            <person name="Choi T."/>
            <person name="Kim D."/>
            <person name="Ryu S."/>
            <person name="Kim W."/>
        </authorList>
    </citation>
    <scope>NUCLEOTIDE SEQUENCE [LARGE SCALE GENOMIC DNA]</scope>
    <source>
        <tissue evidence="2">Muscle</tissue>
    </source>
</reference>
<proteinExistence type="predicted"/>
<name>A0A5B7CTT4_PORTR</name>
<feature type="compositionally biased region" description="Polar residues" evidence="1">
    <location>
        <begin position="43"/>
        <end position="60"/>
    </location>
</feature>
<keyword evidence="3" id="KW-1185">Reference proteome</keyword>
<evidence type="ECO:0000256" key="1">
    <source>
        <dbReference type="SAM" id="MobiDB-lite"/>
    </source>
</evidence>
<accession>A0A5B7CTT4</accession>
<dbReference type="AlphaFoldDB" id="A0A5B7CTT4"/>
<dbReference type="EMBL" id="VSRR010000135">
    <property type="protein sequence ID" value="MPC10883.1"/>
    <property type="molecule type" value="Genomic_DNA"/>
</dbReference>
<dbReference type="Proteomes" id="UP000324222">
    <property type="component" value="Unassembled WGS sequence"/>
</dbReference>
<evidence type="ECO:0000313" key="3">
    <source>
        <dbReference type="Proteomes" id="UP000324222"/>
    </source>
</evidence>
<sequence>MITLYLPSISPHWQPDTKQPSSRWVEACCAANGYDISSPLMRPSQSMPHDTQTWSCHSRP</sequence>
<organism evidence="2 3">
    <name type="scientific">Portunus trituberculatus</name>
    <name type="common">Swimming crab</name>
    <name type="synonym">Neptunus trituberculatus</name>
    <dbReference type="NCBI Taxonomy" id="210409"/>
    <lineage>
        <taxon>Eukaryota</taxon>
        <taxon>Metazoa</taxon>
        <taxon>Ecdysozoa</taxon>
        <taxon>Arthropoda</taxon>
        <taxon>Crustacea</taxon>
        <taxon>Multicrustacea</taxon>
        <taxon>Malacostraca</taxon>
        <taxon>Eumalacostraca</taxon>
        <taxon>Eucarida</taxon>
        <taxon>Decapoda</taxon>
        <taxon>Pleocyemata</taxon>
        <taxon>Brachyura</taxon>
        <taxon>Eubrachyura</taxon>
        <taxon>Portunoidea</taxon>
        <taxon>Portunidae</taxon>
        <taxon>Portuninae</taxon>
        <taxon>Portunus</taxon>
    </lineage>
</organism>
<protein>
    <submittedName>
        <fullName evidence="2">Uncharacterized protein</fullName>
    </submittedName>
</protein>
<feature type="region of interest" description="Disordered" evidence="1">
    <location>
        <begin position="40"/>
        <end position="60"/>
    </location>
</feature>
<gene>
    <name evidence="2" type="ORF">E2C01_003527</name>
</gene>
<comment type="caution">
    <text evidence="2">The sequence shown here is derived from an EMBL/GenBank/DDBJ whole genome shotgun (WGS) entry which is preliminary data.</text>
</comment>
<evidence type="ECO:0000313" key="2">
    <source>
        <dbReference type="EMBL" id="MPC10883.1"/>
    </source>
</evidence>